<sequence length="86" mass="9959">MEELTIEERSKIGRETAELFKKILGEARYMRFKTYIYQFDAHEIPFDGPTGIISKVDSLLATVPTLGLDEKRRLMDKLVRVILQNA</sequence>
<dbReference type="EMBL" id="MU151111">
    <property type="protein sequence ID" value="KAF9450133.1"/>
    <property type="molecule type" value="Genomic_DNA"/>
</dbReference>
<gene>
    <name evidence="1" type="ORF">P691DRAFT_811047</name>
</gene>
<dbReference type="OrthoDB" id="3260940at2759"/>
<evidence type="ECO:0000313" key="2">
    <source>
        <dbReference type="Proteomes" id="UP000807342"/>
    </source>
</evidence>
<keyword evidence="2" id="KW-1185">Reference proteome</keyword>
<evidence type="ECO:0000313" key="1">
    <source>
        <dbReference type="EMBL" id="KAF9450133.1"/>
    </source>
</evidence>
<dbReference type="Proteomes" id="UP000807342">
    <property type="component" value="Unassembled WGS sequence"/>
</dbReference>
<proteinExistence type="predicted"/>
<dbReference type="AlphaFoldDB" id="A0A9P5XFP5"/>
<comment type="caution">
    <text evidence="1">The sequence shown here is derived from an EMBL/GenBank/DDBJ whole genome shotgun (WGS) entry which is preliminary data.</text>
</comment>
<protein>
    <submittedName>
        <fullName evidence="1">Uncharacterized protein</fullName>
    </submittedName>
</protein>
<reference evidence="1" key="1">
    <citation type="submission" date="2020-11" db="EMBL/GenBank/DDBJ databases">
        <authorList>
            <consortium name="DOE Joint Genome Institute"/>
            <person name="Ahrendt S."/>
            <person name="Riley R."/>
            <person name="Andreopoulos W."/>
            <person name="Labutti K."/>
            <person name="Pangilinan J."/>
            <person name="Ruiz-Duenas F.J."/>
            <person name="Barrasa J.M."/>
            <person name="Sanchez-Garcia M."/>
            <person name="Camarero S."/>
            <person name="Miyauchi S."/>
            <person name="Serrano A."/>
            <person name="Linde D."/>
            <person name="Babiker R."/>
            <person name="Drula E."/>
            <person name="Ayuso-Fernandez I."/>
            <person name="Pacheco R."/>
            <person name="Padilla G."/>
            <person name="Ferreira P."/>
            <person name="Barriuso J."/>
            <person name="Kellner H."/>
            <person name="Castanera R."/>
            <person name="Alfaro M."/>
            <person name="Ramirez L."/>
            <person name="Pisabarro A.G."/>
            <person name="Kuo A."/>
            <person name="Tritt A."/>
            <person name="Lipzen A."/>
            <person name="He G."/>
            <person name="Yan M."/>
            <person name="Ng V."/>
            <person name="Cullen D."/>
            <person name="Martin F."/>
            <person name="Rosso M.-N."/>
            <person name="Henrissat B."/>
            <person name="Hibbett D."/>
            <person name="Martinez A.T."/>
            <person name="Grigoriev I.V."/>
        </authorList>
    </citation>
    <scope>NUCLEOTIDE SEQUENCE</scope>
    <source>
        <strain evidence="1">MF-IS2</strain>
    </source>
</reference>
<organism evidence="1 2">
    <name type="scientific">Macrolepiota fuliginosa MF-IS2</name>
    <dbReference type="NCBI Taxonomy" id="1400762"/>
    <lineage>
        <taxon>Eukaryota</taxon>
        <taxon>Fungi</taxon>
        <taxon>Dikarya</taxon>
        <taxon>Basidiomycota</taxon>
        <taxon>Agaricomycotina</taxon>
        <taxon>Agaricomycetes</taxon>
        <taxon>Agaricomycetidae</taxon>
        <taxon>Agaricales</taxon>
        <taxon>Agaricineae</taxon>
        <taxon>Agaricaceae</taxon>
        <taxon>Macrolepiota</taxon>
    </lineage>
</organism>
<accession>A0A9P5XFP5</accession>
<name>A0A9P5XFP5_9AGAR</name>